<protein>
    <recommendedName>
        <fullName evidence="4">Major facilitator superfamily</fullName>
    </recommendedName>
</protein>
<feature type="transmembrane region" description="Helical" evidence="1">
    <location>
        <begin position="310"/>
        <end position="327"/>
    </location>
</feature>
<feature type="transmembrane region" description="Helical" evidence="1">
    <location>
        <begin position="80"/>
        <end position="100"/>
    </location>
</feature>
<reference evidence="2 3" key="1">
    <citation type="journal article" date="2015" name="Nature">
        <title>rRNA introns, odd ribosomes, and small enigmatic genomes across a large radiation of phyla.</title>
        <authorList>
            <person name="Brown C.T."/>
            <person name="Hug L.A."/>
            <person name="Thomas B.C."/>
            <person name="Sharon I."/>
            <person name="Castelle C.J."/>
            <person name="Singh A."/>
            <person name="Wilkins M.J."/>
            <person name="Williams K.H."/>
            <person name="Banfield J.F."/>
        </authorList>
    </citation>
    <scope>NUCLEOTIDE SEQUENCE [LARGE SCALE GENOMIC DNA]</scope>
</reference>
<feature type="transmembrane region" description="Helical" evidence="1">
    <location>
        <begin position="174"/>
        <end position="192"/>
    </location>
</feature>
<gene>
    <name evidence="2" type="ORF">UX86_C0004G0007</name>
</gene>
<dbReference type="InterPro" id="IPR036259">
    <property type="entry name" value="MFS_trans_sf"/>
</dbReference>
<feature type="transmembrane region" description="Helical" evidence="1">
    <location>
        <begin position="146"/>
        <end position="167"/>
    </location>
</feature>
<feature type="transmembrane region" description="Helical" evidence="1">
    <location>
        <begin position="348"/>
        <end position="381"/>
    </location>
</feature>
<name>A0A0G1S5X2_9BACT</name>
<dbReference type="STRING" id="1618364.UX86_C0004G0007"/>
<feature type="transmembrane region" description="Helical" evidence="1">
    <location>
        <begin position="107"/>
        <end position="126"/>
    </location>
</feature>
<sequence length="390" mass="42932">MSREGEGVGYPTEVGVEKQVLKGLVLNTILRDLGRGAVMLFLPVHLYRVGGIDLLLKYVIVSRGTEILIGHHMARIIGKVGFKAAVIMSGILGGVVYTLFKYAADEWWWVAVAGSLAAVSIISYWIPHHLLFLETDKERFGERASWLSIIARWSQVLGPLAGGFLIVRLGFGGLFEWGVIMLLLSTLPIWLLEPDNLKWKFHVAHYWKKLEGKWFSRDLLAYMGYGMEETMLEVMWPVFLWEILKSPVVLGGYKSLVLVASSLMVLIVGKRQDKGSLGWLFVPVTAILSGIWIVRGLWSNPLGLVTLDVIDGWAAILMVLPFGVYALRRAKVADSPLYIVEREAGLNLGRVVAAGISAVIIGLGGGWSLMVLIGVAGLLLMNLLPKTEAG</sequence>
<feature type="transmembrane region" description="Helical" evidence="1">
    <location>
        <begin position="276"/>
        <end position="298"/>
    </location>
</feature>
<accession>A0A0G1S5X2</accession>
<dbReference type="SUPFAM" id="SSF103473">
    <property type="entry name" value="MFS general substrate transporter"/>
    <property type="match status" value="2"/>
</dbReference>
<evidence type="ECO:0008006" key="4">
    <source>
        <dbReference type="Google" id="ProtNLM"/>
    </source>
</evidence>
<proteinExistence type="predicted"/>
<evidence type="ECO:0000256" key="1">
    <source>
        <dbReference type="SAM" id="Phobius"/>
    </source>
</evidence>
<keyword evidence="1" id="KW-0472">Membrane</keyword>
<keyword evidence="1" id="KW-1133">Transmembrane helix</keyword>
<dbReference type="Proteomes" id="UP000034502">
    <property type="component" value="Unassembled WGS sequence"/>
</dbReference>
<keyword evidence="1" id="KW-0812">Transmembrane</keyword>
<dbReference type="EMBL" id="LCNU01000004">
    <property type="protein sequence ID" value="KKU64807.1"/>
    <property type="molecule type" value="Genomic_DNA"/>
</dbReference>
<comment type="caution">
    <text evidence="2">The sequence shown here is derived from an EMBL/GenBank/DDBJ whole genome shotgun (WGS) entry which is preliminary data.</text>
</comment>
<dbReference type="Gene3D" id="1.20.1250.20">
    <property type="entry name" value="MFS general substrate transporter like domains"/>
    <property type="match status" value="1"/>
</dbReference>
<organism evidence="2 3">
    <name type="scientific">Candidatus Amesbacteria bacterium GW2011_GWC1_47_15</name>
    <dbReference type="NCBI Taxonomy" id="1618364"/>
    <lineage>
        <taxon>Bacteria</taxon>
        <taxon>Candidatus Amesiibacteriota</taxon>
    </lineage>
</organism>
<evidence type="ECO:0000313" key="3">
    <source>
        <dbReference type="Proteomes" id="UP000034502"/>
    </source>
</evidence>
<feature type="transmembrane region" description="Helical" evidence="1">
    <location>
        <begin position="248"/>
        <end position="269"/>
    </location>
</feature>
<evidence type="ECO:0000313" key="2">
    <source>
        <dbReference type="EMBL" id="KKU64807.1"/>
    </source>
</evidence>
<dbReference type="AlphaFoldDB" id="A0A0G1S5X2"/>